<reference evidence="1 2" key="1">
    <citation type="submission" date="2020-07" db="EMBL/GenBank/DDBJ databases">
        <title>Sequencing the genomes of 1000 actinobacteria strains.</title>
        <authorList>
            <person name="Klenk H.-P."/>
        </authorList>
    </citation>
    <scope>NUCLEOTIDE SEQUENCE [LARGE SCALE GENOMIC DNA]</scope>
    <source>
        <strain evidence="1 2">DSM 45772</strain>
    </source>
</reference>
<evidence type="ECO:0000313" key="2">
    <source>
        <dbReference type="Proteomes" id="UP000535890"/>
    </source>
</evidence>
<proteinExistence type="predicted"/>
<gene>
    <name evidence="1" type="ORF">BJ983_001342</name>
</gene>
<keyword evidence="2" id="KW-1185">Reference proteome</keyword>
<dbReference type="AlphaFoldDB" id="A0A7Y9DTI9"/>
<evidence type="ECO:0000313" key="1">
    <source>
        <dbReference type="EMBL" id="NYD35240.1"/>
    </source>
</evidence>
<accession>A0A7Y9DTI9</accession>
<name>A0A7Y9DTI9_9PSEU</name>
<comment type="caution">
    <text evidence="1">The sequence shown here is derived from an EMBL/GenBank/DDBJ whole genome shotgun (WGS) entry which is preliminary data.</text>
</comment>
<sequence>MAGRGWVRPWLQLVEISVSAPIVIGVRTARMVATGRPPGPKERRELRRMVTEKASAFSEAGWIAVTRPPTDVARYVGDVLGPVQRTVRGNRRRLTRL</sequence>
<dbReference type="EMBL" id="JACCBN010000001">
    <property type="protein sequence ID" value="NYD35240.1"/>
    <property type="molecule type" value="Genomic_DNA"/>
</dbReference>
<protein>
    <submittedName>
        <fullName evidence="1">Uncharacterized protein</fullName>
    </submittedName>
</protein>
<dbReference type="Proteomes" id="UP000535890">
    <property type="component" value="Unassembled WGS sequence"/>
</dbReference>
<dbReference type="RefSeq" id="WP_179793106.1">
    <property type="nucleotide sequence ID" value="NZ_BAABHP010000004.1"/>
</dbReference>
<organism evidence="1 2">
    <name type="scientific">Actinomycetospora corticicola</name>
    <dbReference type="NCBI Taxonomy" id="663602"/>
    <lineage>
        <taxon>Bacteria</taxon>
        <taxon>Bacillati</taxon>
        <taxon>Actinomycetota</taxon>
        <taxon>Actinomycetes</taxon>
        <taxon>Pseudonocardiales</taxon>
        <taxon>Pseudonocardiaceae</taxon>
        <taxon>Actinomycetospora</taxon>
    </lineage>
</organism>